<comment type="catalytic activity">
    <reaction evidence="5">
        <text>O-phospho-L-tyrosyl-[protein] + H2O = L-tyrosyl-[protein] + phosphate</text>
        <dbReference type="Rhea" id="RHEA:10684"/>
        <dbReference type="Rhea" id="RHEA-COMP:10136"/>
        <dbReference type="Rhea" id="RHEA-COMP:20101"/>
        <dbReference type="ChEBI" id="CHEBI:15377"/>
        <dbReference type="ChEBI" id="CHEBI:43474"/>
        <dbReference type="ChEBI" id="CHEBI:46858"/>
        <dbReference type="ChEBI" id="CHEBI:61978"/>
        <dbReference type="EC" id="3.1.3.48"/>
    </reaction>
</comment>
<dbReference type="InterPro" id="IPR032466">
    <property type="entry name" value="Metal_Hydrolase"/>
</dbReference>
<proteinExistence type="inferred from homology"/>
<evidence type="ECO:0000256" key="4">
    <source>
        <dbReference type="ARBA" id="ARBA00022912"/>
    </source>
</evidence>
<comment type="similarity">
    <text evidence="1">Belongs to the metallo-dependent hydrolases superfamily. CpsB/CapC family.</text>
</comment>
<organism evidence="6 7">
    <name type="scientific">Anaerocolumna sedimenticola</name>
    <dbReference type="NCBI Taxonomy" id="2696063"/>
    <lineage>
        <taxon>Bacteria</taxon>
        <taxon>Bacillati</taxon>
        <taxon>Bacillota</taxon>
        <taxon>Clostridia</taxon>
        <taxon>Lachnospirales</taxon>
        <taxon>Lachnospiraceae</taxon>
        <taxon>Anaerocolumna</taxon>
    </lineage>
</organism>
<dbReference type="EC" id="3.1.3.48" evidence="2"/>
<dbReference type="EMBL" id="CP048000">
    <property type="protein sequence ID" value="QHQ59980.1"/>
    <property type="molecule type" value="Genomic_DNA"/>
</dbReference>
<dbReference type="Gene3D" id="3.20.20.140">
    <property type="entry name" value="Metal-dependent hydrolases"/>
    <property type="match status" value="1"/>
</dbReference>
<keyword evidence="3" id="KW-0378">Hydrolase</keyword>
<dbReference type="UniPathway" id="UPA00934"/>
<accession>A0A6P1TFL7</accession>
<dbReference type="RefSeq" id="WP_161836816.1">
    <property type="nucleotide sequence ID" value="NZ_CP048000.1"/>
</dbReference>
<protein>
    <recommendedName>
        <fullName evidence="2">protein-tyrosine-phosphatase</fullName>
        <ecNumber evidence="2">3.1.3.48</ecNumber>
    </recommendedName>
</protein>
<reference evidence="6 7" key="1">
    <citation type="submission" date="2020-01" db="EMBL/GenBank/DDBJ databases">
        <title>Genome analysis of Anaerocolumna sp. CBA3638.</title>
        <authorList>
            <person name="Kim J."/>
            <person name="Roh S.W."/>
        </authorList>
    </citation>
    <scope>NUCLEOTIDE SEQUENCE [LARGE SCALE GENOMIC DNA]</scope>
    <source>
        <strain evidence="6 7">CBA3638</strain>
    </source>
</reference>
<dbReference type="Pfam" id="PF19567">
    <property type="entry name" value="CpsB_CapC"/>
    <property type="match status" value="1"/>
</dbReference>
<evidence type="ECO:0000256" key="5">
    <source>
        <dbReference type="ARBA" id="ARBA00051722"/>
    </source>
</evidence>
<dbReference type="PIRSF" id="PIRSF016557">
    <property type="entry name" value="Caps_synth_CpsB"/>
    <property type="match status" value="1"/>
</dbReference>
<dbReference type="AlphaFoldDB" id="A0A6P1TFL7"/>
<gene>
    <name evidence="6" type="ORF">Ana3638_03610</name>
</gene>
<dbReference type="Proteomes" id="UP000464314">
    <property type="component" value="Chromosome"/>
</dbReference>
<evidence type="ECO:0000313" key="7">
    <source>
        <dbReference type="Proteomes" id="UP000464314"/>
    </source>
</evidence>
<dbReference type="GO" id="GO:0045227">
    <property type="term" value="P:capsule polysaccharide biosynthetic process"/>
    <property type="evidence" value="ECO:0007669"/>
    <property type="project" value="UniProtKB-UniPathway"/>
</dbReference>
<keyword evidence="7" id="KW-1185">Reference proteome</keyword>
<dbReference type="GO" id="GO:0004725">
    <property type="term" value="F:protein tyrosine phosphatase activity"/>
    <property type="evidence" value="ECO:0007669"/>
    <property type="project" value="UniProtKB-EC"/>
</dbReference>
<evidence type="ECO:0000256" key="3">
    <source>
        <dbReference type="ARBA" id="ARBA00022801"/>
    </source>
</evidence>
<dbReference type="GO" id="GO:0030145">
    <property type="term" value="F:manganese ion binding"/>
    <property type="evidence" value="ECO:0007669"/>
    <property type="project" value="InterPro"/>
</dbReference>
<dbReference type="SUPFAM" id="SSF51556">
    <property type="entry name" value="Metallo-dependent hydrolases"/>
    <property type="match status" value="1"/>
</dbReference>
<evidence type="ECO:0000313" key="6">
    <source>
        <dbReference type="EMBL" id="QHQ59980.1"/>
    </source>
</evidence>
<dbReference type="KEGG" id="anr:Ana3638_03610"/>
<evidence type="ECO:0000256" key="1">
    <source>
        <dbReference type="ARBA" id="ARBA00005750"/>
    </source>
</evidence>
<dbReference type="PANTHER" id="PTHR39181">
    <property type="entry name" value="TYROSINE-PROTEIN PHOSPHATASE YWQE"/>
    <property type="match status" value="1"/>
</dbReference>
<sequence>MNQLIDIHSHILPQVDNGSVSMEQTKNMLKIAYEEGITYIIATPHYSVGCRNADKEELYNKLKAVQAEAEKIDENFTIDIGNEVFYSEDIIEHLRKEKALTLAGTRYVLVKFAGTDTYETIKTGIHRLLIYGYFPILAHVERYDCLYRNYEGIYDLIHLGCYMQMNIASFNRKITDKRMAFCMNLIKYDLVHIISTDSHSDYNRAPRMSEGLNRIRKKCGDQVINQLLIENTKKLIHNVKI</sequence>
<name>A0A6P1TFL7_9FIRM</name>
<dbReference type="PANTHER" id="PTHR39181:SF1">
    <property type="entry name" value="TYROSINE-PROTEIN PHOSPHATASE YWQE"/>
    <property type="match status" value="1"/>
</dbReference>
<keyword evidence="4" id="KW-0904">Protein phosphatase</keyword>
<evidence type="ECO:0000256" key="2">
    <source>
        <dbReference type="ARBA" id="ARBA00013064"/>
    </source>
</evidence>
<dbReference type="InterPro" id="IPR016667">
    <property type="entry name" value="Caps_polysacc_synth_CpsB/CapC"/>
</dbReference>